<evidence type="ECO:0000313" key="2">
    <source>
        <dbReference type="EMBL" id="MEY8000058.1"/>
    </source>
</evidence>
<dbReference type="Proteomes" id="UP001564657">
    <property type="component" value="Unassembled WGS sequence"/>
</dbReference>
<gene>
    <name evidence="2" type="ORF">AB8U03_07575</name>
</gene>
<sequence>MNYRNNLSYSRTNAVNYAINYAQSPNPAYRYFLVQSDNGGDCTNFISQCLKAGGAPMVFSGKNKWWYTGRSWSVSWAVAGSLYWYLKINAAEKLYGVKGTQVDSVSMLELGDVIFYENKRGKIQHSAIITSFHRGYPLISQHTPNLLNIPYKKDWAVKMYFLKISL</sequence>
<evidence type="ECO:0000259" key="1">
    <source>
        <dbReference type="Pfam" id="PF12671"/>
    </source>
</evidence>
<name>A0ABV4BTC4_9CLOT</name>
<dbReference type="InterPro" id="IPR024301">
    <property type="entry name" value="Amidase_6"/>
</dbReference>
<protein>
    <submittedName>
        <fullName evidence="2">Amidase domain-containing protein</fullName>
    </submittedName>
</protein>
<feature type="domain" description="Putative amidase" evidence="1">
    <location>
        <begin position="8"/>
        <end position="155"/>
    </location>
</feature>
<proteinExistence type="predicted"/>
<dbReference type="PANTHER" id="PTHR40032:SF1">
    <property type="entry name" value="EXPORTED PROTEIN"/>
    <property type="match status" value="1"/>
</dbReference>
<dbReference type="Gene3D" id="3.90.1720.10">
    <property type="entry name" value="endopeptidase domain like (from Nostoc punctiforme)"/>
    <property type="match status" value="1"/>
</dbReference>
<organism evidence="2 3">
    <name type="scientific">Clostridium moutaii</name>
    <dbReference type="NCBI Taxonomy" id="3240932"/>
    <lineage>
        <taxon>Bacteria</taxon>
        <taxon>Bacillati</taxon>
        <taxon>Bacillota</taxon>
        <taxon>Clostridia</taxon>
        <taxon>Eubacteriales</taxon>
        <taxon>Clostridiaceae</taxon>
        <taxon>Clostridium</taxon>
    </lineage>
</organism>
<dbReference type="EMBL" id="JBGEWD010000006">
    <property type="protein sequence ID" value="MEY8000058.1"/>
    <property type="molecule type" value="Genomic_DNA"/>
</dbReference>
<keyword evidence="3" id="KW-1185">Reference proteome</keyword>
<dbReference type="Pfam" id="PF12671">
    <property type="entry name" value="Amidase_6"/>
    <property type="match status" value="1"/>
</dbReference>
<comment type="caution">
    <text evidence="2">The sequence shown here is derived from an EMBL/GenBank/DDBJ whole genome shotgun (WGS) entry which is preliminary data.</text>
</comment>
<accession>A0ABV4BTC4</accession>
<evidence type="ECO:0000313" key="3">
    <source>
        <dbReference type="Proteomes" id="UP001564657"/>
    </source>
</evidence>
<dbReference type="RefSeq" id="WP_369703951.1">
    <property type="nucleotide sequence ID" value="NZ_JBGEWD010000006.1"/>
</dbReference>
<dbReference type="PANTHER" id="PTHR40032">
    <property type="entry name" value="EXPORTED PROTEIN-RELATED"/>
    <property type="match status" value="1"/>
</dbReference>
<reference evidence="2 3" key="1">
    <citation type="submission" date="2024-08" db="EMBL/GenBank/DDBJ databases">
        <title>Clostridium lapicellarii sp. nov., and Clostridium renhuaiense sp. nov., two species isolated from the mud in a fermentation cellar used for producing sauce-flavour Chinese liquors.</title>
        <authorList>
            <person name="Yang F."/>
            <person name="Wang H."/>
            <person name="Chen L.Q."/>
            <person name="Zhou N."/>
            <person name="Lu J.J."/>
            <person name="Pu X.X."/>
            <person name="Wan B."/>
            <person name="Wang L."/>
            <person name="Liu S.J."/>
        </authorList>
    </citation>
    <scope>NUCLEOTIDE SEQUENCE [LARGE SCALE GENOMIC DNA]</scope>
    <source>
        <strain evidence="2 3">MT-5</strain>
    </source>
</reference>